<protein>
    <recommendedName>
        <fullName evidence="2">Phytanoyl-CoA dioxygenase</fullName>
    </recommendedName>
</protein>
<name>A0A382DTJ0_9ZZZZ</name>
<dbReference type="InterPro" id="IPR008775">
    <property type="entry name" value="Phytyl_CoA_dOase-like"/>
</dbReference>
<proteinExistence type="predicted"/>
<dbReference type="PANTHER" id="PTHR20883">
    <property type="entry name" value="PHYTANOYL-COA DIOXYGENASE DOMAIN CONTAINING 1"/>
    <property type="match status" value="1"/>
</dbReference>
<dbReference type="AlphaFoldDB" id="A0A382DTJ0"/>
<dbReference type="SUPFAM" id="SSF51197">
    <property type="entry name" value="Clavaminate synthase-like"/>
    <property type="match status" value="1"/>
</dbReference>
<dbReference type="GO" id="GO:0016491">
    <property type="term" value="F:oxidoreductase activity"/>
    <property type="evidence" value="ECO:0007669"/>
    <property type="project" value="UniProtKB-ARBA"/>
</dbReference>
<dbReference type="Gene3D" id="2.60.120.620">
    <property type="entry name" value="q2cbj1_9rhob like domain"/>
    <property type="match status" value="1"/>
</dbReference>
<reference evidence="1" key="1">
    <citation type="submission" date="2018-05" db="EMBL/GenBank/DDBJ databases">
        <authorList>
            <person name="Lanie J.A."/>
            <person name="Ng W.-L."/>
            <person name="Kazmierczak K.M."/>
            <person name="Andrzejewski T.M."/>
            <person name="Davidsen T.M."/>
            <person name="Wayne K.J."/>
            <person name="Tettelin H."/>
            <person name="Glass J.I."/>
            <person name="Rusch D."/>
            <person name="Podicherti R."/>
            <person name="Tsui H.-C.T."/>
            <person name="Winkler M.E."/>
        </authorList>
    </citation>
    <scope>NUCLEOTIDE SEQUENCE</scope>
</reference>
<organism evidence="1">
    <name type="scientific">marine metagenome</name>
    <dbReference type="NCBI Taxonomy" id="408172"/>
    <lineage>
        <taxon>unclassified sequences</taxon>
        <taxon>metagenomes</taxon>
        <taxon>ecological metagenomes</taxon>
    </lineage>
</organism>
<accession>A0A382DTJ0</accession>
<evidence type="ECO:0000313" key="1">
    <source>
        <dbReference type="EMBL" id="SVB41061.1"/>
    </source>
</evidence>
<dbReference type="EMBL" id="UINC01040750">
    <property type="protein sequence ID" value="SVB41061.1"/>
    <property type="molecule type" value="Genomic_DNA"/>
</dbReference>
<sequence>MSEDQSSVDFFKSEGYAIFRQVYDEDTTEAMRSGLLKLNKASEQEAQWWFGNTLELMPKLMFPIVSNPLLLDLADQIIGPFMQLDNLTLAAFQSESRSRKGEVAGWHRDRWAQLPKGQYEKPWAFNAISYLQDMDDLYGPLRIIPRSHINPVSISEDQQRKPHPDELLVYAHAGDVIFTHNALIHSGTTNVSGKLRFFFSIYYNHSWLKHTDSHSGPNCQEFIERARERGDHRTRRLLGDDEQLQSRCNWGFLRAEEARWEEWIEADKKAMTQ</sequence>
<gene>
    <name evidence="1" type="ORF">METZ01_LOCUS193915</name>
</gene>
<dbReference type="PANTHER" id="PTHR20883:SF48">
    <property type="entry name" value="ECTOINE DIOXYGENASE"/>
    <property type="match status" value="1"/>
</dbReference>
<evidence type="ECO:0008006" key="2">
    <source>
        <dbReference type="Google" id="ProtNLM"/>
    </source>
</evidence>
<dbReference type="GO" id="GO:0046872">
    <property type="term" value="F:metal ion binding"/>
    <property type="evidence" value="ECO:0007669"/>
    <property type="project" value="UniProtKB-ARBA"/>
</dbReference>
<dbReference type="Pfam" id="PF05721">
    <property type="entry name" value="PhyH"/>
    <property type="match status" value="1"/>
</dbReference>